<dbReference type="GO" id="GO:0043531">
    <property type="term" value="F:ADP binding"/>
    <property type="evidence" value="ECO:0007669"/>
    <property type="project" value="InterPro"/>
</dbReference>
<evidence type="ECO:0000259" key="8">
    <source>
        <dbReference type="Pfam" id="PF23559"/>
    </source>
</evidence>
<keyword evidence="2" id="KW-0677">Repeat</keyword>
<dbReference type="InterPro" id="IPR056789">
    <property type="entry name" value="LRR_R13L1-DRL21"/>
</dbReference>
<dbReference type="InterPro" id="IPR042197">
    <property type="entry name" value="Apaf_helical"/>
</dbReference>
<feature type="domain" description="Disease resistance protein winged helix" evidence="8">
    <location>
        <begin position="434"/>
        <end position="505"/>
    </location>
</feature>
<dbReference type="Pfam" id="PF25019">
    <property type="entry name" value="LRR_R13L1-DRL21"/>
    <property type="match status" value="1"/>
</dbReference>
<dbReference type="GO" id="GO:0051707">
    <property type="term" value="P:response to other organism"/>
    <property type="evidence" value="ECO:0007669"/>
    <property type="project" value="UniProtKB-ARBA"/>
</dbReference>
<evidence type="ECO:0000259" key="9">
    <source>
        <dbReference type="Pfam" id="PF25019"/>
    </source>
</evidence>
<proteinExistence type="predicted"/>
<dbReference type="InterPro" id="IPR032675">
    <property type="entry name" value="LRR_dom_sf"/>
</dbReference>
<dbReference type="CDD" id="cd14798">
    <property type="entry name" value="RX-CC_like"/>
    <property type="match status" value="1"/>
</dbReference>
<dbReference type="PANTHER" id="PTHR36766:SF70">
    <property type="entry name" value="DISEASE RESISTANCE PROTEIN RGA4"/>
    <property type="match status" value="1"/>
</dbReference>
<evidence type="ECO:0000256" key="2">
    <source>
        <dbReference type="ARBA" id="ARBA00022737"/>
    </source>
</evidence>
<gene>
    <name evidence="10" type="ORF">MELO3C015354</name>
</gene>
<name>A0A678NU61_CUCME</name>
<feature type="domain" description="NB-ARC" evidence="6">
    <location>
        <begin position="191"/>
        <end position="350"/>
    </location>
</feature>
<dbReference type="GO" id="GO:0006952">
    <property type="term" value="P:defense response"/>
    <property type="evidence" value="ECO:0007669"/>
    <property type="project" value="UniProtKB-KW"/>
</dbReference>
<dbReference type="FunFam" id="3.40.50.300:FF:001091">
    <property type="entry name" value="Probable disease resistance protein At1g61300"/>
    <property type="match status" value="1"/>
</dbReference>
<evidence type="ECO:0000313" key="10">
    <source>
        <dbReference type="EMBL" id="ARA91525.1"/>
    </source>
</evidence>
<accession>A0A678NU61</accession>
<dbReference type="Pfam" id="PF23559">
    <property type="entry name" value="WHD_DRP"/>
    <property type="match status" value="1"/>
</dbReference>
<dbReference type="FunFam" id="1.10.10.10:FF:000322">
    <property type="entry name" value="Probable disease resistance protein At1g63360"/>
    <property type="match status" value="1"/>
</dbReference>
<reference evidence="10" key="1">
    <citation type="submission" date="2017-02" db="EMBL/GenBank/DDBJ databases">
        <title>The melon Zym locus conferring resistance to ZYMV: high resolution mapping and candidate gene identification.</title>
        <authorList>
            <person name="Adler-Berke N."/>
            <person name="Goldberg Z."/>
            <person name="Brotman Y."/>
            <person name="Gal-On A."/>
            <person name="Doniger T."/>
            <person name="Kovalski I."/>
            <person name="Harel-Beja R."/>
            <person name="Troadec C."/>
            <person name="Bendahmane A."/>
            <person name="Pitrat M."/>
            <person name="Dogimont C."/>
            <person name="Katzir N."/>
            <person name="Perl-Treves R."/>
        </authorList>
    </citation>
    <scope>NUCLEOTIDE SEQUENCE</scope>
</reference>
<dbReference type="InterPro" id="IPR027417">
    <property type="entry name" value="P-loop_NTPase"/>
</dbReference>
<evidence type="ECO:0000256" key="4">
    <source>
        <dbReference type="ARBA" id="ARBA00022821"/>
    </source>
</evidence>
<dbReference type="InterPro" id="IPR058922">
    <property type="entry name" value="WHD_DRP"/>
</dbReference>
<keyword evidence="1" id="KW-0433">Leucine-rich repeat</keyword>
<dbReference type="AlphaFoldDB" id="A0A678NU61"/>
<dbReference type="EMBL" id="KY643745">
    <property type="protein sequence ID" value="ARA91525.1"/>
    <property type="molecule type" value="Genomic_DNA"/>
</dbReference>
<dbReference type="Gene3D" id="3.80.10.10">
    <property type="entry name" value="Ribonuclease Inhibitor"/>
    <property type="match status" value="2"/>
</dbReference>
<sequence>MAESILFSLAANIATKLGSFPLQELGLFWTVFHEELDKLKDTLSAIQAVLLDAEQKQYKSYAVKEWVSRLKDAFYDIDDLMDEFSYESFKRQVMTKHRSNATKQVRIFFSESNQIAFRLKMGHKIKRIREKLDTIAKDKAQFNLSENTREIRNDEMMKRPETCSFILEGEVIGRDDDKKGIVHFLLDTNIANENVAVVAIIGMGGLGKTALAQSIYGDMKETNHFELTMWVCISEEFDVKVIVENIIESLTKKRPEPNLHLDTLQSMLRGQIDGKKYFLVMDDVWNVNRAKWISLKAFLMGGAKGSRILITTRTHQVAHISDTVLFHHLSELDENNSWELFRKMAFSNESEVLENPKLVVIGKAIVAKLKGSPLAIRVIGSYLYSKTSEKDWLSFKNNELGTIMQQENEIQSILKISFNHLSSSLKQCFTYCALFPKGCEIQKDYLIKQWMAQGFIQPQNKKTMEDVGDDYFKELLGRSFFQDIKKNKWGEIKEFKIHDFMHDLACSVVENVCVLTNDDTKTIDKRTRHVSISTFISKTRWKVITESLKEAKNLRTLNYACDKIDLSNHLQLRTLNVDFLYHVPKCIGKMKHLRYVNLSNTWIDFLPKFITKLYNLETLILRNCQRLMGLPSDIKNLINLRHLDIMHCNSYCWSFMPMGLGSMTSLQTMNLFVLGANGGGELSELNGLNSLRGSLRIKQLQFCITPNLENAKYLEEKSGIQKLELHWDSSYGIGRNTFNDEDEKVLECLKPHPNLQKIRIEGYKGVKLCNWFSFGSIGSLVTIKLCECEKLKHLPQFDQFPFLKHLHLEDLPNIEFIDDNNYVSSSLTTFFPSLEKLSIIQLPKLKEWWKGEFIDQTTPFPTILHHLSRLKINHCPQLGSIPQHGPLRSLDVSGVSLQLFELVMEMATTNIIVGQDSSSSTTRSLSSLSIWDMDFEFLQLHDLFSNMTHLKSLVIGNCKNIKMSSSRDGVIWKELGSLRRLDLCSIPELECLPKGLQYVTTLECLKLYDCRNLVSIEGIEHLTSLSLLEIEYCPNLISYPQEMGQLTSLSRLRINGCPNLPFLPEGLRHVTFMYYEDLPTPRYALNLFSINNYNFCIDPKVLECLEFYLCYLQLRHRV</sequence>
<evidence type="ECO:0000256" key="5">
    <source>
        <dbReference type="ARBA" id="ARBA00022840"/>
    </source>
</evidence>
<keyword evidence="3" id="KW-0547">Nucleotide-binding</keyword>
<dbReference type="Gene3D" id="1.10.10.10">
    <property type="entry name" value="Winged helix-like DNA-binding domain superfamily/Winged helix DNA-binding domain"/>
    <property type="match status" value="1"/>
</dbReference>
<dbReference type="Gene3D" id="1.10.8.430">
    <property type="entry name" value="Helical domain of apoptotic protease-activating factors"/>
    <property type="match status" value="1"/>
</dbReference>
<dbReference type="Pfam" id="PF18052">
    <property type="entry name" value="Rx_N"/>
    <property type="match status" value="1"/>
</dbReference>
<feature type="domain" description="R13L1/DRL21-like LRR repeat region" evidence="9">
    <location>
        <begin position="682"/>
        <end position="810"/>
    </location>
</feature>
<dbReference type="InterPro" id="IPR036388">
    <property type="entry name" value="WH-like_DNA-bd_sf"/>
</dbReference>
<dbReference type="InterPro" id="IPR041118">
    <property type="entry name" value="Rx_N"/>
</dbReference>
<dbReference type="Gene3D" id="3.40.50.300">
    <property type="entry name" value="P-loop containing nucleotide triphosphate hydrolases"/>
    <property type="match status" value="1"/>
</dbReference>
<dbReference type="InterPro" id="IPR038005">
    <property type="entry name" value="RX-like_CC"/>
</dbReference>
<dbReference type="SUPFAM" id="SSF52540">
    <property type="entry name" value="P-loop containing nucleoside triphosphate hydrolases"/>
    <property type="match status" value="1"/>
</dbReference>
<keyword evidence="5" id="KW-0067">ATP-binding</keyword>
<dbReference type="Pfam" id="PF00931">
    <property type="entry name" value="NB-ARC"/>
    <property type="match status" value="1"/>
</dbReference>
<dbReference type="PANTHER" id="PTHR36766">
    <property type="entry name" value="PLANT BROAD-SPECTRUM MILDEW RESISTANCE PROTEIN RPW8"/>
    <property type="match status" value="1"/>
</dbReference>
<dbReference type="PRINTS" id="PR00364">
    <property type="entry name" value="DISEASERSIST"/>
</dbReference>
<organism evidence="10">
    <name type="scientific">Cucumis melo</name>
    <name type="common">Muskmelon</name>
    <dbReference type="NCBI Taxonomy" id="3656"/>
    <lineage>
        <taxon>Eukaryota</taxon>
        <taxon>Viridiplantae</taxon>
        <taxon>Streptophyta</taxon>
        <taxon>Embryophyta</taxon>
        <taxon>Tracheophyta</taxon>
        <taxon>Spermatophyta</taxon>
        <taxon>Magnoliopsida</taxon>
        <taxon>eudicotyledons</taxon>
        <taxon>Gunneridae</taxon>
        <taxon>Pentapetalae</taxon>
        <taxon>rosids</taxon>
        <taxon>fabids</taxon>
        <taxon>Cucurbitales</taxon>
        <taxon>Cucurbitaceae</taxon>
        <taxon>Benincaseae</taxon>
        <taxon>Cucumis</taxon>
    </lineage>
</organism>
<evidence type="ECO:0000259" key="7">
    <source>
        <dbReference type="Pfam" id="PF18052"/>
    </source>
</evidence>
<dbReference type="InterPro" id="IPR002182">
    <property type="entry name" value="NB-ARC"/>
</dbReference>
<feature type="domain" description="Disease resistance N-terminal" evidence="7">
    <location>
        <begin position="15"/>
        <end position="98"/>
    </location>
</feature>
<dbReference type="SUPFAM" id="SSF52058">
    <property type="entry name" value="L domain-like"/>
    <property type="match status" value="2"/>
</dbReference>
<keyword evidence="4" id="KW-0611">Plant defense</keyword>
<dbReference type="Gene3D" id="1.20.5.4130">
    <property type="match status" value="1"/>
</dbReference>
<evidence type="ECO:0000259" key="6">
    <source>
        <dbReference type="Pfam" id="PF00931"/>
    </source>
</evidence>
<evidence type="ECO:0000256" key="1">
    <source>
        <dbReference type="ARBA" id="ARBA00022614"/>
    </source>
</evidence>
<evidence type="ECO:0000256" key="3">
    <source>
        <dbReference type="ARBA" id="ARBA00022741"/>
    </source>
</evidence>
<dbReference type="GO" id="GO:0005524">
    <property type="term" value="F:ATP binding"/>
    <property type="evidence" value="ECO:0007669"/>
    <property type="project" value="UniProtKB-KW"/>
</dbReference>
<protein>
    <submittedName>
        <fullName evidence="10">CNL-I</fullName>
    </submittedName>
</protein>